<gene>
    <name evidence="1" type="ordered locus">Francci3_1858</name>
</gene>
<evidence type="ECO:0000313" key="2">
    <source>
        <dbReference type="Proteomes" id="UP000001937"/>
    </source>
</evidence>
<dbReference type="KEGG" id="fra:Francci3_1858"/>
<accession>Q2JBV8</accession>
<dbReference type="HOGENOM" id="CLU_2034645_0_0_11"/>
<dbReference type="EMBL" id="CP000249">
    <property type="protein sequence ID" value="ABD11234.1"/>
    <property type="molecule type" value="Genomic_DNA"/>
</dbReference>
<keyword evidence="2" id="KW-1185">Reference proteome</keyword>
<evidence type="ECO:0000313" key="1">
    <source>
        <dbReference type="EMBL" id="ABD11234.1"/>
    </source>
</evidence>
<dbReference type="Proteomes" id="UP000001937">
    <property type="component" value="Chromosome"/>
</dbReference>
<sequence>MHERLVRAMPGLLRRPAHAVTLGVRHGSPRPRRSRPVSCAGLPFWRRRPAGQVARPAAGAEAGLSMAASAAIASGMDLSAPSEGADKLLATLDVRPVSDWRDVEGGLFAVVDETAAVPTAG</sequence>
<organism evidence="1 2">
    <name type="scientific">Frankia casuarinae (strain DSM 45818 / CECT 9043 / HFP020203 / CcI3)</name>
    <dbReference type="NCBI Taxonomy" id="106370"/>
    <lineage>
        <taxon>Bacteria</taxon>
        <taxon>Bacillati</taxon>
        <taxon>Actinomycetota</taxon>
        <taxon>Actinomycetes</taxon>
        <taxon>Frankiales</taxon>
        <taxon>Frankiaceae</taxon>
        <taxon>Frankia</taxon>
    </lineage>
</organism>
<name>Q2JBV8_FRACC</name>
<dbReference type="AlphaFoldDB" id="Q2JBV8"/>
<proteinExistence type="predicted"/>
<reference evidence="1 2" key="1">
    <citation type="journal article" date="2007" name="Genome Res.">
        <title>Genome characteristics of facultatively symbiotic Frankia sp. strains reflect host range and host plant biogeography.</title>
        <authorList>
            <person name="Normand P."/>
            <person name="Lapierre P."/>
            <person name="Tisa L.S."/>
            <person name="Gogarten J.P."/>
            <person name="Alloisio N."/>
            <person name="Bagnarol E."/>
            <person name="Bassi C.A."/>
            <person name="Berry A.M."/>
            <person name="Bickhart D.M."/>
            <person name="Choisne N."/>
            <person name="Couloux A."/>
            <person name="Cournoyer B."/>
            <person name="Cruveiller S."/>
            <person name="Daubin V."/>
            <person name="Demange N."/>
            <person name="Francino M.P."/>
            <person name="Goltsman E."/>
            <person name="Huang Y."/>
            <person name="Kopp O.R."/>
            <person name="Labarre L."/>
            <person name="Lapidus A."/>
            <person name="Lavire C."/>
            <person name="Marechal J."/>
            <person name="Martinez M."/>
            <person name="Mastronunzio J.E."/>
            <person name="Mullin B.C."/>
            <person name="Niemann J."/>
            <person name="Pujic P."/>
            <person name="Rawnsley T."/>
            <person name="Rouy Z."/>
            <person name="Schenowitz C."/>
            <person name="Sellstedt A."/>
            <person name="Tavares F."/>
            <person name="Tomkins J.P."/>
            <person name="Vallenet D."/>
            <person name="Valverde C."/>
            <person name="Wall L.G."/>
            <person name="Wang Y."/>
            <person name="Medigue C."/>
            <person name="Benson D.R."/>
        </authorList>
    </citation>
    <scope>NUCLEOTIDE SEQUENCE [LARGE SCALE GENOMIC DNA]</scope>
    <source>
        <strain evidence="2">DSM 45818 / CECT 9043 / CcI3</strain>
    </source>
</reference>
<protein>
    <submittedName>
        <fullName evidence="1">Uncharacterized protein</fullName>
    </submittedName>
</protein>